<proteinExistence type="predicted"/>
<accession>A0A094Q308</accession>
<dbReference type="EMBL" id="JNSK01000036">
    <property type="protein sequence ID" value="KGA17777.1"/>
    <property type="molecule type" value="Genomic_DNA"/>
</dbReference>
<protein>
    <recommendedName>
        <fullName evidence="2">BIG2 domain-containing protein</fullName>
    </recommendedName>
</protein>
<reference evidence="1" key="1">
    <citation type="submission" date="2014-05" db="EMBL/GenBank/DDBJ databases">
        <title>Key roles for freshwater Actinobacteria revealed by deep metagenomic sequencing.</title>
        <authorList>
            <person name="Ghai R."/>
            <person name="Mizuno C.M."/>
            <person name="Picazo A."/>
            <person name="Camacho A."/>
            <person name="Rodriguez-Valera F."/>
        </authorList>
    </citation>
    <scope>NUCLEOTIDE SEQUENCE</scope>
</reference>
<sequence length="293" mass="29927">MNNRSHKAGRIIAALALAVASTVAAVSSSSAAGLPSVRLVSPTFDATNSVDATGDIAQYYSAGTKAFYTYIGHGTKLSLTYLVTTDGTTPAANQELRLQINAPWSGSKATWLTSDGKAVAAQNEGNFGLEVVGTTDAMGKVTFVVTNTDTTGLEDAPTSPIQDRGAIKPARLYGTMKVVLPGKGDKDADIDLVTFDITNAAPTEYVMPIAATAAVAQKISAVATSLKVGKSLSLPAKSSAGLAIKWASTTKSTCTVSGSKVTAKKKGSCSVTGTNAGDAKNSALSVTKKITIK</sequence>
<dbReference type="AlphaFoldDB" id="A0A094Q308"/>
<evidence type="ECO:0000313" key="1">
    <source>
        <dbReference type="EMBL" id="KGA17777.1"/>
    </source>
</evidence>
<evidence type="ECO:0008006" key="2">
    <source>
        <dbReference type="Google" id="ProtNLM"/>
    </source>
</evidence>
<name>A0A094Q308_9ZZZZ</name>
<comment type="caution">
    <text evidence="1">The sequence shown here is derived from an EMBL/GenBank/DDBJ whole genome shotgun (WGS) entry which is preliminary data.</text>
</comment>
<gene>
    <name evidence="1" type="ORF">GM50_10655</name>
</gene>
<organism evidence="1">
    <name type="scientific">freshwater metagenome</name>
    <dbReference type="NCBI Taxonomy" id="449393"/>
    <lineage>
        <taxon>unclassified sequences</taxon>
        <taxon>metagenomes</taxon>
        <taxon>ecological metagenomes</taxon>
    </lineage>
</organism>